<organism evidence="3">
    <name type="scientific">marine metagenome</name>
    <dbReference type="NCBI Taxonomy" id="408172"/>
    <lineage>
        <taxon>unclassified sequences</taxon>
        <taxon>metagenomes</taxon>
        <taxon>ecological metagenomes</taxon>
    </lineage>
</organism>
<dbReference type="EMBL" id="UINC01153742">
    <property type="protein sequence ID" value="SVD48634.1"/>
    <property type="molecule type" value="Genomic_DNA"/>
</dbReference>
<dbReference type="InterPro" id="IPR051325">
    <property type="entry name" value="Nudix_hydrolase_domain"/>
</dbReference>
<dbReference type="PROSITE" id="PS51462">
    <property type="entry name" value="NUDIX"/>
    <property type="match status" value="1"/>
</dbReference>
<proteinExistence type="predicted"/>
<dbReference type="Pfam" id="PF00293">
    <property type="entry name" value="NUDIX"/>
    <property type="match status" value="1"/>
</dbReference>
<dbReference type="PANTHER" id="PTHR21340">
    <property type="entry name" value="DIADENOSINE 5,5-P1,P4-TETRAPHOSPHATE PYROPHOSPHOHYDROLASE MUTT"/>
    <property type="match status" value="1"/>
</dbReference>
<protein>
    <recommendedName>
        <fullName evidence="2">Nudix hydrolase domain-containing protein</fullName>
    </recommendedName>
</protein>
<dbReference type="InterPro" id="IPR015797">
    <property type="entry name" value="NUDIX_hydrolase-like_dom_sf"/>
</dbReference>
<dbReference type="PROSITE" id="PS00893">
    <property type="entry name" value="NUDIX_BOX"/>
    <property type="match status" value="1"/>
</dbReference>
<gene>
    <name evidence="3" type="ORF">METZ01_LOCUS401488</name>
</gene>
<accession>A0A382VQD1</accession>
<name>A0A382VQD1_9ZZZZ</name>
<dbReference type="GO" id="GO:0006167">
    <property type="term" value="P:AMP biosynthetic process"/>
    <property type="evidence" value="ECO:0007669"/>
    <property type="project" value="TreeGrafter"/>
</dbReference>
<keyword evidence="1" id="KW-0378">Hydrolase</keyword>
<dbReference type="AlphaFoldDB" id="A0A382VQD1"/>
<dbReference type="InterPro" id="IPR020084">
    <property type="entry name" value="NUDIX_hydrolase_CS"/>
</dbReference>
<feature type="non-terminal residue" evidence="3">
    <location>
        <position position="147"/>
    </location>
</feature>
<evidence type="ECO:0000256" key="1">
    <source>
        <dbReference type="ARBA" id="ARBA00022801"/>
    </source>
</evidence>
<dbReference type="GO" id="GO:0004081">
    <property type="term" value="F:bis(5'-nucleosyl)-tetraphosphatase (asymmetrical) activity"/>
    <property type="evidence" value="ECO:0007669"/>
    <property type="project" value="TreeGrafter"/>
</dbReference>
<dbReference type="InterPro" id="IPR000086">
    <property type="entry name" value="NUDIX_hydrolase_dom"/>
</dbReference>
<dbReference type="PANTHER" id="PTHR21340:SF0">
    <property type="entry name" value="BIS(5'-NUCLEOSYL)-TETRAPHOSPHATASE [ASYMMETRICAL]"/>
    <property type="match status" value="1"/>
</dbReference>
<dbReference type="CDD" id="cd03674">
    <property type="entry name" value="NUDIX_Hydrolase"/>
    <property type="match status" value="1"/>
</dbReference>
<reference evidence="3" key="1">
    <citation type="submission" date="2018-05" db="EMBL/GenBank/DDBJ databases">
        <authorList>
            <person name="Lanie J.A."/>
            <person name="Ng W.-L."/>
            <person name="Kazmierczak K.M."/>
            <person name="Andrzejewski T.M."/>
            <person name="Davidsen T.M."/>
            <person name="Wayne K.J."/>
            <person name="Tettelin H."/>
            <person name="Glass J.I."/>
            <person name="Rusch D."/>
            <person name="Podicherti R."/>
            <person name="Tsui H.-C.T."/>
            <person name="Winkler M.E."/>
        </authorList>
    </citation>
    <scope>NUCLEOTIDE SEQUENCE</scope>
</reference>
<sequence>MTLTRHFTSTGFVVQNGSALLHWHAKVKAWLPPGGHVMENEDPVQAVLREVEEETGIQTEVIASSHLDITLGYPTQITPPLTIMIEDIDDPIAGFHQHIDFIYVCRPIHPVVDVPDGWRWVTQEELSAGIALERDGFTAEPPPEDVR</sequence>
<dbReference type="SUPFAM" id="SSF55811">
    <property type="entry name" value="Nudix"/>
    <property type="match status" value="1"/>
</dbReference>
<dbReference type="Gene3D" id="3.90.79.10">
    <property type="entry name" value="Nucleoside Triphosphate Pyrophosphohydrolase"/>
    <property type="match status" value="1"/>
</dbReference>
<evidence type="ECO:0000259" key="2">
    <source>
        <dbReference type="PROSITE" id="PS51462"/>
    </source>
</evidence>
<feature type="domain" description="Nudix hydrolase" evidence="2">
    <location>
        <begin position="4"/>
        <end position="144"/>
    </location>
</feature>
<dbReference type="GO" id="GO:0006754">
    <property type="term" value="P:ATP biosynthetic process"/>
    <property type="evidence" value="ECO:0007669"/>
    <property type="project" value="TreeGrafter"/>
</dbReference>
<evidence type="ECO:0000313" key="3">
    <source>
        <dbReference type="EMBL" id="SVD48634.1"/>
    </source>
</evidence>